<keyword evidence="2" id="KW-1185">Reference proteome</keyword>
<dbReference type="Proteomes" id="UP001501319">
    <property type="component" value="Unassembled WGS sequence"/>
</dbReference>
<reference evidence="1 2" key="1">
    <citation type="journal article" date="2019" name="Int. J. Syst. Evol. Microbiol.">
        <title>The Global Catalogue of Microorganisms (GCM) 10K type strain sequencing project: providing services to taxonomists for standard genome sequencing and annotation.</title>
        <authorList>
            <consortium name="The Broad Institute Genomics Platform"/>
            <consortium name="The Broad Institute Genome Sequencing Center for Infectious Disease"/>
            <person name="Wu L."/>
            <person name="Ma J."/>
        </authorList>
    </citation>
    <scope>NUCLEOTIDE SEQUENCE [LARGE SCALE GENOMIC DNA]</scope>
    <source>
        <strain evidence="1 2">JCM 14306</strain>
    </source>
</reference>
<evidence type="ECO:0000313" key="2">
    <source>
        <dbReference type="Proteomes" id="UP001501319"/>
    </source>
</evidence>
<comment type="caution">
    <text evidence="1">The sequence shown here is derived from an EMBL/GenBank/DDBJ whole genome shotgun (WGS) entry which is preliminary data.</text>
</comment>
<protein>
    <recommendedName>
        <fullName evidence="3">Transposase IS701-like DDE domain-containing protein</fullName>
    </recommendedName>
</protein>
<dbReference type="EMBL" id="BAAANE010000002">
    <property type="protein sequence ID" value="GAA1621912.1"/>
    <property type="molecule type" value="Genomic_DNA"/>
</dbReference>
<name>A0ABN2F108_9ACTN</name>
<proteinExistence type="predicted"/>
<gene>
    <name evidence="1" type="ORF">GCM10009744_06380</name>
</gene>
<dbReference type="RefSeq" id="WP_344108449.1">
    <property type="nucleotide sequence ID" value="NZ_BAAANE010000002.1"/>
</dbReference>
<evidence type="ECO:0008006" key="3">
    <source>
        <dbReference type="Google" id="ProtNLM"/>
    </source>
</evidence>
<evidence type="ECO:0000313" key="1">
    <source>
        <dbReference type="EMBL" id="GAA1621912.1"/>
    </source>
</evidence>
<sequence length="75" mass="8088">MSWPTAHTALVEVADRVLGSPAPVLILGVDETRRGKPRWEHDASIGKWRRWHSGFCDLSGDQGLLGQVLGGPAAT</sequence>
<accession>A0ABN2F108</accession>
<organism evidence="1 2">
    <name type="scientific">Kribbella alba</name>
    <dbReference type="NCBI Taxonomy" id="190197"/>
    <lineage>
        <taxon>Bacteria</taxon>
        <taxon>Bacillati</taxon>
        <taxon>Actinomycetota</taxon>
        <taxon>Actinomycetes</taxon>
        <taxon>Propionibacteriales</taxon>
        <taxon>Kribbellaceae</taxon>
        <taxon>Kribbella</taxon>
    </lineage>
</organism>